<dbReference type="AlphaFoldDB" id="A0A914RVL5"/>
<dbReference type="WBParaSite" id="PEQ_0001036301-mRNA-1">
    <property type="protein sequence ID" value="PEQ_0001036301-mRNA-1"/>
    <property type="gene ID" value="PEQ_0001036301"/>
</dbReference>
<proteinExistence type="predicted"/>
<organism evidence="1 2">
    <name type="scientific">Parascaris equorum</name>
    <name type="common">Equine roundworm</name>
    <dbReference type="NCBI Taxonomy" id="6256"/>
    <lineage>
        <taxon>Eukaryota</taxon>
        <taxon>Metazoa</taxon>
        <taxon>Ecdysozoa</taxon>
        <taxon>Nematoda</taxon>
        <taxon>Chromadorea</taxon>
        <taxon>Rhabditida</taxon>
        <taxon>Spirurina</taxon>
        <taxon>Ascaridomorpha</taxon>
        <taxon>Ascaridoidea</taxon>
        <taxon>Ascarididae</taxon>
        <taxon>Parascaris</taxon>
    </lineage>
</organism>
<sequence length="60" mass="6825">MRIIWAKSGKPAILQCSVSMPNDDNFSLEWRKHRKLVFSAYGNASGHAAPEMQETQDLYV</sequence>
<keyword evidence="1" id="KW-1185">Reference proteome</keyword>
<reference evidence="2" key="1">
    <citation type="submission" date="2022-11" db="UniProtKB">
        <authorList>
            <consortium name="WormBaseParasite"/>
        </authorList>
    </citation>
    <scope>IDENTIFICATION</scope>
</reference>
<protein>
    <submittedName>
        <fullName evidence="2">Ig-like domain-containing protein</fullName>
    </submittedName>
</protein>
<dbReference type="Proteomes" id="UP000887564">
    <property type="component" value="Unplaced"/>
</dbReference>
<accession>A0A914RVL5</accession>
<name>A0A914RVL5_PAREQ</name>
<evidence type="ECO:0000313" key="1">
    <source>
        <dbReference type="Proteomes" id="UP000887564"/>
    </source>
</evidence>
<evidence type="ECO:0000313" key="2">
    <source>
        <dbReference type="WBParaSite" id="PEQ_0001036301-mRNA-1"/>
    </source>
</evidence>